<proteinExistence type="predicted"/>
<reference evidence="1 2" key="1">
    <citation type="submission" date="2016-10" db="EMBL/GenBank/DDBJ databases">
        <title>The genome sequence of Colletotrichum fioriniae PJ7.</title>
        <authorList>
            <person name="Baroncelli R."/>
        </authorList>
    </citation>
    <scope>NUCLEOTIDE SEQUENCE [LARGE SCALE GENOMIC DNA]</scope>
    <source>
        <strain evidence="1 2">IMI 309622</strain>
    </source>
</reference>
<dbReference type="AlphaFoldDB" id="A0AAI9YLM3"/>
<name>A0AAI9YLM3_9PEZI</name>
<accession>A0AAI9YLM3</accession>
<organism evidence="1 2">
    <name type="scientific">Colletotrichum costaricense</name>
    <dbReference type="NCBI Taxonomy" id="1209916"/>
    <lineage>
        <taxon>Eukaryota</taxon>
        <taxon>Fungi</taxon>
        <taxon>Dikarya</taxon>
        <taxon>Ascomycota</taxon>
        <taxon>Pezizomycotina</taxon>
        <taxon>Sordariomycetes</taxon>
        <taxon>Hypocreomycetidae</taxon>
        <taxon>Glomerellales</taxon>
        <taxon>Glomerellaceae</taxon>
        <taxon>Colletotrichum</taxon>
        <taxon>Colletotrichum acutatum species complex</taxon>
    </lineage>
</organism>
<dbReference type="RefSeq" id="XP_060307951.1">
    <property type="nucleotide sequence ID" value="XM_060461523.1"/>
</dbReference>
<dbReference type="EMBL" id="MOOE01000017">
    <property type="protein sequence ID" value="KAK1515184.1"/>
    <property type="molecule type" value="Genomic_DNA"/>
</dbReference>
<keyword evidence="2" id="KW-1185">Reference proteome</keyword>
<evidence type="ECO:0000313" key="1">
    <source>
        <dbReference type="EMBL" id="KAK1515184.1"/>
    </source>
</evidence>
<gene>
    <name evidence="1" type="ORF">CCOS01_13377</name>
</gene>
<sequence>MAMDGGMRLATGENVSSSTFVYICYSLWRTKSPTTVTWQYTYTITARTAATVRDRSVW</sequence>
<comment type="caution">
    <text evidence="1">The sequence shown here is derived from an EMBL/GenBank/DDBJ whole genome shotgun (WGS) entry which is preliminary data.</text>
</comment>
<evidence type="ECO:0000313" key="2">
    <source>
        <dbReference type="Proteomes" id="UP001240678"/>
    </source>
</evidence>
<dbReference type="GeneID" id="85345070"/>
<dbReference type="Proteomes" id="UP001240678">
    <property type="component" value="Unassembled WGS sequence"/>
</dbReference>
<protein>
    <submittedName>
        <fullName evidence="1">Uncharacterized protein</fullName>
    </submittedName>
</protein>